<dbReference type="InterPro" id="IPR051942">
    <property type="entry name" value="DENN_domain_containing_2"/>
</dbReference>
<gene>
    <name evidence="2" type="ORF">Lalb_Chr25g0289771</name>
</gene>
<feature type="region of interest" description="Disordered" evidence="1">
    <location>
        <begin position="39"/>
        <end position="63"/>
    </location>
</feature>
<name>A0A6A4MNN9_LUPAL</name>
<organism evidence="2 3">
    <name type="scientific">Lupinus albus</name>
    <name type="common">White lupine</name>
    <name type="synonym">Lupinus termis</name>
    <dbReference type="NCBI Taxonomy" id="3870"/>
    <lineage>
        <taxon>Eukaryota</taxon>
        <taxon>Viridiplantae</taxon>
        <taxon>Streptophyta</taxon>
        <taxon>Embryophyta</taxon>
        <taxon>Tracheophyta</taxon>
        <taxon>Spermatophyta</taxon>
        <taxon>Magnoliopsida</taxon>
        <taxon>eudicotyledons</taxon>
        <taxon>Gunneridae</taxon>
        <taxon>Pentapetalae</taxon>
        <taxon>rosids</taxon>
        <taxon>fabids</taxon>
        <taxon>Fabales</taxon>
        <taxon>Fabaceae</taxon>
        <taxon>Papilionoideae</taxon>
        <taxon>50 kb inversion clade</taxon>
        <taxon>genistoids sensu lato</taxon>
        <taxon>core genistoids</taxon>
        <taxon>Genisteae</taxon>
        <taxon>Lupinus</taxon>
    </lineage>
</organism>
<sequence length="201" mass="23278">MDSKEEGEPHKDNPLSMSMLHHLSEEAFRASGEALQNMYYGGGGDSSGGSSVPQVESGVHRRSQSEIVAKGFHQSNGFQKLKSHVKGWRWSGSKYREEASFNPEIMANQKRQWYQLHPKSLDRVDYKKPTSLFEHFVIVGLHPDVNLEAVEFARSKKWEKEKENSEHVDYRMLQRQRLLETTSEPQVCYMSNFLIDIFDRK</sequence>
<dbReference type="EMBL" id="WOCE01000025">
    <property type="protein sequence ID" value="KAE9585516.1"/>
    <property type="molecule type" value="Genomic_DNA"/>
</dbReference>
<dbReference type="PANTHER" id="PTHR15288">
    <property type="entry name" value="DENN DOMAIN-CONTAINING PROTEIN 2"/>
    <property type="match status" value="1"/>
</dbReference>
<accession>A0A6A4MNN9</accession>
<evidence type="ECO:0000256" key="1">
    <source>
        <dbReference type="SAM" id="MobiDB-lite"/>
    </source>
</evidence>
<evidence type="ECO:0000313" key="2">
    <source>
        <dbReference type="EMBL" id="KAE9585516.1"/>
    </source>
</evidence>
<dbReference type="OrthoDB" id="1718873at2759"/>
<dbReference type="PANTHER" id="PTHR15288:SF0">
    <property type="entry name" value="UDENN DOMAIN-CONTAINING PROTEIN"/>
    <property type="match status" value="1"/>
</dbReference>
<evidence type="ECO:0000313" key="3">
    <source>
        <dbReference type="Proteomes" id="UP000447434"/>
    </source>
</evidence>
<protein>
    <submittedName>
        <fullName evidence="2">Uncharacterized protein</fullName>
    </submittedName>
</protein>
<proteinExistence type="predicted"/>
<dbReference type="AlphaFoldDB" id="A0A6A4MNN9"/>
<comment type="caution">
    <text evidence="2">The sequence shown here is derived from an EMBL/GenBank/DDBJ whole genome shotgun (WGS) entry which is preliminary data.</text>
</comment>
<reference evidence="3" key="1">
    <citation type="journal article" date="2020" name="Nat. Commun.">
        <title>Genome sequence of the cluster root forming white lupin.</title>
        <authorList>
            <person name="Hufnagel B."/>
            <person name="Marques A."/>
            <person name="Soriano A."/>
            <person name="Marques L."/>
            <person name="Divol F."/>
            <person name="Doumas P."/>
            <person name="Sallet E."/>
            <person name="Mancinotti D."/>
            <person name="Carrere S."/>
            <person name="Marande W."/>
            <person name="Arribat S."/>
            <person name="Keller J."/>
            <person name="Huneau C."/>
            <person name="Blein T."/>
            <person name="Aime D."/>
            <person name="Laguerre M."/>
            <person name="Taylor J."/>
            <person name="Schubert V."/>
            <person name="Nelson M."/>
            <person name="Geu-Flores F."/>
            <person name="Crespi M."/>
            <person name="Gallardo-Guerrero K."/>
            <person name="Delaux P.-M."/>
            <person name="Salse J."/>
            <person name="Berges H."/>
            <person name="Guyot R."/>
            <person name="Gouzy J."/>
            <person name="Peret B."/>
        </authorList>
    </citation>
    <scope>NUCLEOTIDE SEQUENCE [LARGE SCALE GENOMIC DNA]</scope>
    <source>
        <strain evidence="3">cv. Amiga</strain>
    </source>
</reference>
<keyword evidence="3" id="KW-1185">Reference proteome</keyword>
<dbReference type="Proteomes" id="UP000447434">
    <property type="component" value="Chromosome 25"/>
</dbReference>